<organism evidence="1 2">
    <name type="scientific">Caballeronia arvi</name>
    <dbReference type="NCBI Taxonomy" id="1777135"/>
    <lineage>
        <taxon>Bacteria</taxon>
        <taxon>Pseudomonadati</taxon>
        <taxon>Pseudomonadota</taxon>
        <taxon>Betaproteobacteria</taxon>
        <taxon>Burkholderiales</taxon>
        <taxon>Burkholderiaceae</taxon>
        <taxon>Caballeronia</taxon>
    </lineage>
</organism>
<dbReference type="EMBL" id="FCOM02000041">
    <property type="protein sequence ID" value="SAL82341.1"/>
    <property type="molecule type" value="Genomic_DNA"/>
</dbReference>
<gene>
    <name evidence="1" type="ORF">AWB74_06236</name>
</gene>
<sequence length="45" mass="4802">MIRRIGVASLWANALCGRCAPVCVPAAPSHAATLQFDFWSQGTAR</sequence>
<protein>
    <submittedName>
        <fullName evidence="1">Uncharacterized protein</fullName>
    </submittedName>
</protein>
<accession>A0A158KPI8</accession>
<dbReference type="Proteomes" id="UP000055019">
    <property type="component" value="Unassembled WGS sequence"/>
</dbReference>
<dbReference type="AlphaFoldDB" id="A0A158KPI8"/>
<proteinExistence type="predicted"/>
<name>A0A158KPI8_9BURK</name>
<keyword evidence="2" id="KW-1185">Reference proteome</keyword>
<evidence type="ECO:0000313" key="1">
    <source>
        <dbReference type="EMBL" id="SAL82341.1"/>
    </source>
</evidence>
<reference evidence="1" key="1">
    <citation type="submission" date="2016-01" db="EMBL/GenBank/DDBJ databases">
        <authorList>
            <person name="Peeters C."/>
        </authorList>
    </citation>
    <scope>NUCLEOTIDE SEQUENCE [LARGE SCALE GENOMIC DNA]</scope>
    <source>
        <strain evidence="1">LMG 29317</strain>
    </source>
</reference>
<evidence type="ECO:0000313" key="2">
    <source>
        <dbReference type="Proteomes" id="UP000055019"/>
    </source>
</evidence>
<comment type="caution">
    <text evidence="1">The sequence shown here is derived from an EMBL/GenBank/DDBJ whole genome shotgun (WGS) entry which is preliminary data.</text>
</comment>